<evidence type="ECO:0000313" key="5">
    <source>
        <dbReference type="Proteomes" id="UP000076871"/>
    </source>
</evidence>
<feature type="domain" description="Septin-type G" evidence="3">
    <location>
        <begin position="129"/>
        <end position="618"/>
    </location>
</feature>
<evidence type="ECO:0000313" key="4">
    <source>
        <dbReference type="EMBL" id="KZT09111.1"/>
    </source>
</evidence>
<gene>
    <name evidence="4" type="ORF">LAESUDRAFT_756755</name>
</gene>
<keyword evidence="1" id="KW-0342">GTP-binding</keyword>
<feature type="compositionally biased region" description="Basic and acidic residues" evidence="2">
    <location>
        <begin position="377"/>
        <end position="389"/>
    </location>
</feature>
<dbReference type="SUPFAM" id="SSF52540">
    <property type="entry name" value="P-loop containing nucleoside triphosphate hydrolases"/>
    <property type="match status" value="1"/>
</dbReference>
<dbReference type="PROSITE" id="PS51719">
    <property type="entry name" value="G_SEPTIN"/>
    <property type="match status" value="1"/>
</dbReference>
<feature type="compositionally biased region" description="Acidic residues" evidence="2">
    <location>
        <begin position="301"/>
        <end position="311"/>
    </location>
</feature>
<reference evidence="4 5" key="1">
    <citation type="journal article" date="2016" name="Mol. Biol. Evol.">
        <title>Comparative Genomics of Early-Diverging Mushroom-Forming Fungi Provides Insights into the Origins of Lignocellulose Decay Capabilities.</title>
        <authorList>
            <person name="Nagy L.G."/>
            <person name="Riley R."/>
            <person name="Tritt A."/>
            <person name="Adam C."/>
            <person name="Daum C."/>
            <person name="Floudas D."/>
            <person name="Sun H."/>
            <person name="Yadav J.S."/>
            <person name="Pangilinan J."/>
            <person name="Larsson K.H."/>
            <person name="Matsuura K."/>
            <person name="Barry K."/>
            <person name="Labutti K."/>
            <person name="Kuo R."/>
            <person name="Ohm R.A."/>
            <person name="Bhattacharya S.S."/>
            <person name="Shirouzu T."/>
            <person name="Yoshinaga Y."/>
            <person name="Martin F.M."/>
            <person name="Grigoriev I.V."/>
            <person name="Hibbett D.S."/>
        </authorList>
    </citation>
    <scope>NUCLEOTIDE SEQUENCE [LARGE SCALE GENOMIC DNA]</scope>
    <source>
        <strain evidence="4 5">93-53</strain>
    </source>
</reference>
<feature type="compositionally biased region" description="Basic residues" evidence="2">
    <location>
        <begin position="413"/>
        <end position="436"/>
    </location>
</feature>
<keyword evidence="1" id="KW-0547">Nucleotide-binding</keyword>
<evidence type="ECO:0000259" key="3">
    <source>
        <dbReference type="PROSITE" id="PS51719"/>
    </source>
</evidence>
<dbReference type="Gene3D" id="3.40.50.300">
    <property type="entry name" value="P-loop containing nucleotide triphosphate hydrolases"/>
    <property type="match status" value="1"/>
</dbReference>
<dbReference type="AlphaFoldDB" id="A0A165FKI6"/>
<feature type="region of interest" description="Disordered" evidence="2">
    <location>
        <begin position="363"/>
        <end position="453"/>
    </location>
</feature>
<feature type="region of interest" description="Disordered" evidence="2">
    <location>
        <begin position="277"/>
        <end position="317"/>
    </location>
</feature>
<keyword evidence="5" id="KW-1185">Reference proteome</keyword>
<dbReference type="STRING" id="1314785.A0A165FKI6"/>
<protein>
    <recommendedName>
        <fullName evidence="3">Septin-type G domain-containing protein</fullName>
    </recommendedName>
</protein>
<sequence length="639" mass="70330">MFGFRWRSRTKAEPDRSGPPYIRTSPSLPELASEGIPWPENLVDPASVSQADAASPSDPPKGAAKTLFRADGSGPIAFHKPWSLPDKPAGGTISALYTSPPPPPPPSAFETRKQPARIRTRVNQRKVRAPTSFNVMVVGAQGTGKTSLLRLLLDTADVSPTATPEQKASMDRFLNGRPKRTESIQTTCVEICESRYDRILLSVIDTPGLDFHEGHELRLERQVTGVVKYLDAQFADTLSEESKVVRQSKGDQHVHLCIYMIDPKSIMSTSLRRALSSLPEKTRSQATISHPPDLSSFSDDSTSDDSDDESSSELTMSPADLRVIKRLSTRANVLPVIAHADSLTDDTLAEMKRAVRRDLHRSGLDFGVFGPVPEEDPSSKRSTKVEAHQDANGSAQHEDSEPEEEPVEERRSRPVIKLRPTRHAQGRRSSRSRSRSRMSLSELAAHEQALPDTTDAESIASVRFSAHVVFKNDLGAQLPFALISPERIRRGRPLKPPAPPPGLDRRSVHTDTGTVVTTALSEDGHAVSTAESTQASPVTPTSPISHRNLPLPYLAGPPADLKGMFTRKFRWGTIDVLNPAHCDFAAMRIAVLSTHLKMLKIRTREVLYEQFRTEKLLAKRATSQFTEAETRKLLADLGI</sequence>
<feature type="region of interest" description="Disordered" evidence="2">
    <location>
        <begin position="490"/>
        <end position="509"/>
    </location>
</feature>
<dbReference type="RefSeq" id="XP_040766851.1">
    <property type="nucleotide sequence ID" value="XM_040912209.1"/>
</dbReference>
<feature type="region of interest" description="Disordered" evidence="2">
    <location>
        <begin position="519"/>
        <end position="549"/>
    </location>
</feature>
<accession>A0A165FKI6</accession>
<dbReference type="PANTHER" id="PTHR18884">
    <property type="entry name" value="SEPTIN"/>
    <property type="match status" value="1"/>
</dbReference>
<evidence type="ECO:0000256" key="2">
    <source>
        <dbReference type="SAM" id="MobiDB-lite"/>
    </source>
</evidence>
<dbReference type="InParanoid" id="A0A165FKI6"/>
<feature type="region of interest" description="Disordered" evidence="2">
    <location>
        <begin position="1"/>
        <end position="65"/>
    </location>
</feature>
<dbReference type="Proteomes" id="UP000076871">
    <property type="component" value="Unassembled WGS sequence"/>
</dbReference>
<dbReference type="OrthoDB" id="10261408at2759"/>
<proteinExistence type="inferred from homology"/>
<dbReference type="InterPro" id="IPR030379">
    <property type="entry name" value="G_SEPTIN_dom"/>
</dbReference>
<organism evidence="4 5">
    <name type="scientific">Laetiporus sulphureus 93-53</name>
    <dbReference type="NCBI Taxonomy" id="1314785"/>
    <lineage>
        <taxon>Eukaryota</taxon>
        <taxon>Fungi</taxon>
        <taxon>Dikarya</taxon>
        <taxon>Basidiomycota</taxon>
        <taxon>Agaricomycotina</taxon>
        <taxon>Agaricomycetes</taxon>
        <taxon>Polyporales</taxon>
        <taxon>Laetiporus</taxon>
    </lineage>
</organism>
<comment type="similarity">
    <text evidence="1">Belongs to the TRAFAC class TrmE-Era-EngA-EngB-Septin-like GTPase superfamily. Septin GTPase family.</text>
</comment>
<feature type="compositionally biased region" description="Polar residues" evidence="2">
    <location>
        <begin position="529"/>
        <end position="545"/>
    </location>
</feature>
<dbReference type="GO" id="GO:0005525">
    <property type="term" value="F:GTP binding"/>
    <property type="evidence" value="ECO:0007669"/>
    <property type="project" value="UniProtKB-KW"/>
</dbReference>
<evidence type="ECO:0000256" key="1">
    <source>
        <dbReference type="RuleBase" id="RU004560"/>
    </source>
</evidence>
<feature type="region of interest" description="Disordered" evidence="2">
    <location>
        <begin position="89"/>
        <end position="117"/>
    </location>
</feature>
<dbReference type="EMBL" id="KV427612">
    <property type="protein sequence ID" value="KZT09111.1"/>
    <property type="molecule type" value="Genomic_DNA"/>
</dbReference>
<name>A0A165FKI6_9APHY</name>
<dbReference type="InterPro" id="IPR027417">
    <property type="entry name" value="P-loop_NTPase"/>
</dbReference>
<dbReference type="Pfam" id="PF00735">
    <property type="entry name" value="Septin"/>
    <property type="match status" value="3"/>
</dbReference>
<dbReference type="GeneID" id="63829237"/>